<organism evidence="2 3">
    <name type="scientific">Dyadobacter beijingensis</name>
    <dbReference type="NCBI Taxonomy" id="365489"/>
    <lineage>
        <taxon>Bacteria</taxon>
        <taxon>Pseudomonadati</taxon>
        <taxon>Bacteroidota</taxon>
        <taxon>Cytophagia</taxon>
        <taxon>Cytophagales</taxon>
        <taxon>Spirosomataceae</taxon>
        <taxon>Dyadobacter</taxon>
    </lineage>
</organism>
<dbReference type="EMBL" id="BMLI01000004">
    <property type="protein sequence ID" value="GGN13296.1"/>
    <property type="molecule type" value="Genomic_DNA"/>
</dbReference>
<evidence type="ECO:0000313" key="3">
    <source>
        <dbReference type="Proteomes" id="UP000632339"/>
    </source>
</evidence>
<sequence length="98" mass="9646">MIKPAARLSDLQVCTLNTAGVAHVGGSITIAAPRTVFVNGMKAATIQDQCPCAAGGPNVIAAGSGSVFFDGLAAARQSDSTAHGGRISSGSADVFIGD</sequence>
<reference evidence="3" key="1">
    <citation type="journal article" date="2019" name="Int. J. Syst. Evol. Microbiol.">
        <title>The Global Catalogue of Microorganisms (GCM) 10K type strain sequencing project: providing services to taxonomists for standard genome sequencing and annotation.</title>
        <authorList>
            <consortium name="The Broad Institute Genomics Platform"/>
            <consortium name="The Broad Institute Genome Sequencing Center for Infectious Disease"/>
            <person name="Wu L."/>
            <person name="Ma J."/>
        </authorList>
    </citation>
    <scope>NUCLEOTIDE SEQUENCE [LARGE SCALE GENOMIC DNA]</scope>
    <source>
        <strain evidence="3">CGMCC 1.6375</strain>
    </source>
</reference>
<keyword evidence="3" id="KW-1185">Reference proteome</keyword>
<evidence type="ECO:0000256" key="1">
    <source>
        <dbReference type="SAM" id="MobiDB-lite"/>
    </source>
</evidence>
<dbReference type="Proteomes" id="UP000632339">
    <property type="component" value="Unassembled WGS sequence"/>
</dbReference>
<protein>
    <submittedName>
        <fullName evidence="2">Type VI secretion protein</fullName>
    </submittedName>
</protein>
<dbReference type="CDD" id="cd14738">
    <property type="entry name" value="PAAR_2"/>
    <property type="match status" value="1"/>
</dbReference>
<feature type="region of interest" description="Disordered" evidence="1">
    <location>
        <begin position="78"/>
        <end position="98"/>
    </location>
</feature>
<name>A0ABQ2IIX8_9BACT</name>
<accession>A0ABQ2IIX8</accession>
<gene>
    <name evidence="2" type="ORF">GCM10010967_56750</name>
</gene>
<dbReference type="RefSeq" id="WP_019945379.1">
    <property type="nucleotide sequence ID" value="NZ_BMLI01000004.1"/>
</dbReference>
<comment type="caution">
    <text evidence="2">The sequence shown here is derived from an EMBL/GenBank/DDBJ whole genome shotgun (WGS) entry which is preliminary data.</text>
</comment>
<proteinExistence type="predicted"/>
<dbReference type="InterPro" id="IPR008727">
    <property type="entry name" value="PAAR_motif"/>
</dbReference>
<evidence type="ECO:0000313" key="2">
    <source>
        <dbReference type="EMBL" id="GGN13296.1"/>
    </source>
</evidence>
<dbReference type="Pfam" id="PF05488">
    <property type="entry name" value="PAAR_motif"/>
    <property type="match status" value="1"/>
</dbReference>
<dbReference type="Gene3D" id="2.60.200.60">
    <property type="match status" value="2"/>
</dbReference>